<organism evidence="1 2">
    <name type="scientific">Brassica cretica</name>
    <name type="common">Mustard</name>
    <dbReference type="NCBI Taxonomy" id="69181"/>
    <lineage>
        <taxon>Eukaryota</taxon>
        <taxon>Viridiplantae</taxon>
        <taxon>Streptophyta</taxon>
        <taxon>Embryophyta</taxon>
        <taxon>Tracheophyta</taxon>
        <taxon>Spermatophyta</taxon>
        <taxon>Magnoliopsida</taxon>
        <taxon>eudicotyledons</taxon>
        <taxon>Gunneridae</taxon>
        <taxon>Pentapetalae</taxon>
        <taxon>rosids</taxon>
        <taxon>malvids</taxon>
        <taxon>Brassicales</taxon>
        <taxon>Brassicaceae</taxon>
        <taxon>Brassiceae</taxon>
        <taxon>Brassica</taxon>
    </lineage>
</organism>
<evidence type="ECO:0000313" key="2">
    <source>
        <dbReference type="Proteomes" id="UP000712281"/>
    </source>
</evidence>
<name>A0A8S9MRK7_BRACR</name>
<gene>
    <name evidence="1" type="ORF">F2Q68_00038451</name>
</gene>
<accession>A0A8S9MRK7</accession>
<sequence length="74" mass="8202">MSHTRTRAICSKSSYPMAKNLSDGGVVASEQSYFFTKKISSVTLVENQRKLVMLPVKPKDLSLSIDAMKARLLP</sequence>
<dbReference type="Proteomes" id="UP000712281">
    <property type="component" value="Unassembled WGS sequence"/>
</dbReference>
<comment type="caution">
    <text evidence="1">The sequence shown here is derived from an EMBL/GenBank/DDBJ whole genome shotgun (WGS) entry which is preliminary data.</text>
</comment>
<reference evidence="1" key="1">
    <citation type="submission" date="2019-12" db="EMBL/GenBank/DDBJ databases">
        <title>Genome sequencing and annotation of Brassica cretica.</title>
        <authorList>
            <person name="Studholme D.J."/>
            <person name="Sarris P.F."/>
        </authorList>
    </citation>
    <scope>NUCLEOTIDE SEQUENCE</scope>
    <source>
        <strain evidence="1">PFS-001/15</strain>
        <tissue evidence="1">Leaf</tissue>
    </source>
</reference>
<dbReference type="EMBL" id="QGKW02000007">
    <property type="protein sequence ID" value="KAF2620156.1"/>
    <property type="molecule type" value="Genomic_DNA"/>
</dbReference>
<evidence type="ECO:0000313" key="1">
    <source>
        <dbReference type="EMBL" id="KAF2620156.1"/>
    </source>
</evidence>
<proteinExistence type="predicted"/>
<protein>
    <submittedName>
        <fullName evidence="1">Uncharacterized protein</fullName>
    </submittedName>
</protein>
<dbReference type="AlphaFoldDB" id="A0A8S9MRK7"/>